<feature type="compositionally biased region" description="Polar residues" evidence="1">
    <location>
        <begin position="163"/>
        <end position="172"/>
    </location>
</feature>
<evidence type="ECO:0000313" key="2">
    <source>
        <dbReference type="EMBL" id="KAJ7229806.1"/>
    </source>
</evidence>
<protein>
    <submittedName>
        <fullName evidence="2">Uncharacterized protein</fullName>
    </submittedName>
</protein>
<name>A0AAD7E5X2_9AGAR</name>
<keyword evidence="3" id="KW-1185">Reference proteome</keyword>
<evidence type="ECO:0000256" key="1">
    <source>
        <dbReference type="SAM" id="MobiDB-lite"/>
    </source>
</evidence>
<dbReference type="Proteomes" id="UP001219525">
    <property type="component" value="Unassembled WGS sequence"/>
</dbReference>
<dbReference type="AlphaFoldDB" id="A0AAD7E5X2"/>
<feature type="region of interest" description="Disordered" evidence="1">
    <location>
        <begin position="153"/>
        <end position="180"/>
    </location>
</feature>
<evidence type="ECO:0000313" key="3">
    <source>
        <dbReference type="Proteomes" id="UP001219525"/>
    </source>
</evidence>
<organism evidence="2 3">
    <name type="scientific">Mycena pura</name>
    <dbReference type="NCBI Taxonomy" id="153505"/>
    <lineage>
        <taxon>Eukaryota</taxon>
        <taxon>Fungi</taxon>
        <taxon>Dikarya</taxon>
        <taxon>Basidiomycota</taxon>
        <taxon>Agaricomycotina</taxon>
        <taxon>Agaricomycetes</taxon>
        <taxon>Agaricomycetidae</taxon>
        <taxon>Agaricales</taxon>
        <taxon>Marasmiineae</taxon>
        <taxon>Mycenaceae</taxon>
        <taxon>Mycena</taxon>
    </lineage>
</organism>
<dbReference type="EMBL" id="JARJCW010000001">
    <property type="protein sequence ID" value="KAJ7229806.1"/>
    <property type="molecule type" value="Genomic_DNA"/>
</dbReference>
<feature type="compositionally biased region" description="Low complexity" evidence="1">
    <location>
        <begin position="153"/>
        <end position="162"/>
    </location>
</feature>
<sequence>MYYEYYEPQQQYYDSEPDYDFELTSYEPEETYDDYDEGYGDDYDQPTACDVYAHCGDGNETNVDSYVEEELAHEGFEGEENLDMDFGHREQSDDERYVLPHYPEYEVDDGPVHAAENVVWQPPFDLDTARSTRAHGGATMHGARRQMCPWTAGTTTWRRGGTSPVTPLQKTSVLGRRKVS</sequence>
<reference evidence="2" key="1">
    <citation type="submission" date="2023-03" db="EMBL/GenBank/DDBJ databases">
        <title>Massive genome expansion in bonnet fungi (Mycena s.s.) driven by repeated elements and novel gene families across ecological guilds.</title>
        <authorList>
            <consortium name="Lawrence Berkeley National Laboratory"/>
            <person name="Harder C.B."/>
            <person name="Miyauchi S."/>
            <person name="Viragh M."/>
            <person name="Kuo A."/>
            <person name="Thoen E."/>
            <person name="Andreopoulos B."/>
            <person name="Lu D."/>
            <person name="Skrede I."/>
            <person name="Drula E."/>
            <person name="Henrissat B."/>
            <person name="Morin E."/>
            <person name="Kohler A."/>
            <person name="Barry K."/>
            <person name="LaButti K."/>
            <person name="Morin E."/>
            <person name="Salamov A."/>
            <person name="Lipzen A."/>
            <person name="Mereny Z."/>
            <person name="Hegedus B."/>
            <person name="Baldrian P."/>
            <person name="Stursova M."/>
            <person name="Weitz H."/>
            <person name="Taylor A."/>
            <person name="Grigoriev I.V."/>
            <person name="Nagy L.G."/>
            <person name="Martin F."/>
            <person name="Kauserud H."/>
        </authorList>
    </citation>
    <scope>NUCLEOTIDE SEQUENCE</scope>
    <source>
        <strain evidence="2">9144</strain>
    </source>
</reference>
<comment type="caution">
    <text evidence="2">The sequence shown here is derived from an EMBL/GenBank/DDBJ whole genome shotgun (WGS) entry which is preliminary data.</text>
</comment>
<gene>
    <name evidence="2" type="ORF">GGX14DRAFT_553307</name>
</gene>
<proteinExistence type="predicted"/>
<accession>A0AAD7E5X2</accession>